<feature type="domain" description="Phosphatidic acid phosphatase type 2/haloperoxidase" evidence="8">
    <location>
        <begin position="98"/>
        <end position="242"/>
    </location>
</feature>
<dbReference type="PANTHER" id="PTHR10165">
    <property type="entry name" value="LIPID PHOSPHATE PHOSPHATASE"/>
    <property type="match status" value="1"/>
</dbReference>
<dbReference type="VEuPathDB" id="FungiDB:PV06_06947"/>
<dbReference type="SUPFAM" id="SSF48317">
    <property type="entry name" value="Acid phosphatase/Vanadium-dependent haloperoxidase"/>
    <property type="match status" value="1"/>
</dbReference>
<dbReference type="InterPro" id="IPR043216">
    <property type="entry name" value="PAP-like"/>
</dbReference>
<dbReference type="HOGENOM" id="CLU_378563_0_0_1"/>
<evidence type="ECO:0000256" key="7">
    <source>
        <dbReference type="SAM" id="Phobius"/>
    </source>
</evidence>
<dbReference type="STRING" id="215243.A0A0D2E0Q5"/>
<evidence type="ECO:0000256" key="1">
    <source>
        <dbReference type="ARBA" id="ARBA00004141"/>
    </source>
</evidence>
<keyword evidence="10" id="KW-1185">Reference proteome</keyword>
<dbReference type="Gene3D" id="1.20.144.10">
    <property type="entry name" value="Phosphatidic acid phosphatase type 2/haloperoxidase"/>
    <property type="match status" value="1"/>
</dbReference>
<dbReference type="GO" id="GO:0008081">
    <property type="term" value="F:phosphoric diester hydrolase activity"/>
    <property type="evidence" value="ECO:0007669"/>
    <property type="project" value="InterPro"/>
</dbReference>
<dbReference type="RefSeq" id="XP_016261600.1">
    <property type="nucleotide sequence ID" value="XM_016408120.1"/>
</dbReference>
<keyword evidence="4 7" id="KW-1133">Transmembrane helix</keyword>
<evidence type="ECO:0000313" key="10">
    <source>
        <dbReference type="Proteomes" id="UP000053342"/>
    </source>
</evidence>
<feature type="transmembrane region" description="Helical" evidence="7">
    <location>
        <begin position="171"/>
        <end position="190"/>
    </location>
</feature>
<dbReference type="AlphaFoldDB" id="A0A0D2E0Q5"/>
<evidence type="ECO:0000256" key="3">
    <source>
        <dbReference type="ARBA" id="ARBA00022692"/>
    </source>
</evidence>
<evidence type="ECO:0000256" key="5">
    <source>
        <dbReference type="ARBA" id="ARBA00023136"/>
    </source>
</evidence>
<protein>
    <recommendedName>
        <fullName evidence="8">Phosphatidic acid phosphatase type 2/haloperoxidase domain-containing protein</fullName>
    </recommendedName>
</protein>
<dbReference type="PANTHER" id="PTHR10165:SF35">
    <property type="entry name" value="RE23632P"/>
    <property type="match status" value="1"/>
</dbReference>
<evidence type="ECO:0000256" key="4">
    <source>
        <dbReference type="ARBA" id="ARBA00022989"/>
    </source>
</evidence>
<comment type="similarity">
    <text evidence="2">Belongs to the PA-phosphatase related phosphoesterase family.</text>
</comment>
<dbReference type="GO" id="GO:0046839">
    <property type="term" value="P:phospholipid dephosphorylation"/>
    <property type="evidence" value="ECO:0007669"/>
    <property type="project" value="TreeGrafter"/>
</dbReference>
<feature type="transmembrane region" description="Helical" evidence="7">
    <location>
        <begin position="96"/>
        <end position="117"/>
    </location>
</feature>
<dbReference type="GO" id="GO:0008195">
    <property type="term" value="F:phosphatidate phosphatase activity"/>
    <property type="evidence" value="ECO:0007669"/>
    <property type="project" value="TreeGrafter"/>
</dbReference>
<organism evidence="9 10">
    <name type="scientific">Exophiala oligosperma</name>
    <dbReference type="NCBI Taxonomy" id="215243"/>
    <lineage>
        <taxon>Eukaryota</taxon>
        <taxon>Fungi</taxon>
        <taxon>Dikarya</taxon>
        <taxon>Ascomycota</taxon>
        <taxon>Pezizomycotina</taxon>
        <taxon>Eurotiomycetes</taxon>
        <taxon>Chaetothyriomycetidae</taxon>
        <taxon>Chaetothyriales</taxon>
        <taxon>Herpotrichiellaceae</taxon>
        <taxon>Exophiala</taxon>
    </lineage>
</organism>
<dbReference type="Proteomes" id="UP000053342">
    <property type="component" value="Unassembled WGS sequence"/>
</dbReference>
<dbReference type="GeneID" id="27359021"/>
<feature type="transmembrane region" description="Helical" evidence="7">
    <location>
        <begin position="196"/>
        <end position="217"/>
    </location>
</feature>
<keyword evidence="5 7" id="KW-0472">Membrane</keyword>
<dbReference type="GO" id="GO:0016020">
    <property type="term" value="C:membrane"/>
    <property type="evidence" value="ECO:0007669"/>
    <property type="project" value="UniProtKB-SubCell"/>
</dbReference>
<feature type="transmembrane region" description="Helical" evidence="7">
    <location>
        <begin position="224"/>
        <end position="242"/>
    </location>
</feature>
<dbReference type="SMART" id="SM00014">
    <property type="entry name" value="acidPPc"/>
    <property type="match status" value="1"/>
</dbReference>
<reference evidence="9 10" key="1">
    <citation type="submission" date="2015-01" db="EMBL/GenBank/DDBJ databases">
        <title>The Genome Sequence of Exophiala oligosperma CBS72588.</title>
        <authorList>
            <consortium name="The Broad Institute Genomics Platform"/>
            <person name="Cuomo C."/>
            <person name="de Hoog S."/>
            <person name="Gorbushina A."/>
            <person name="Stielow B."/>
            <person name="Teixiera M."/>
            <person name="Abouelleil A."/>
            <person name="Chapman S.B."/>
            <person name="Priest M."/>
            <person name="Young S.K."/>
            <person name="Wortman J."/>
            <person name="Nusbaum C."/>
            <person name="Birren B."/>
        </authorList>
    </citation>
    <scope>NUCLEOTIDE SEQUENCE [LARGE SCALE GENOMIC DNA]</scope>
    <source>
        <strain evidence="9 10">CBS 72588</strain>
    </source>
</reference>
<keyword evidence="3 7" id="KW-0812">Transmembrane</keyword>
<evidence type="ECO:0000259" key="8">
    <source>
        <dbReference type="SMART" id="SM00014"/>
    </source>
</evidence>
<proteinExistence type="inferred from homology"/>
<name>A0A0D2E0Q5_9EURO</name>
<dbReference type="EMBL" id="KN847337">
    <property type="protein sequence ID" value="KIW41384.1"/>
    <property type="molecule type" value="Genomic_DNA"/>
</dbReference>
<evidence type="ECO:0000313" key="9">
    <source>
        <dbReference type="EMBL" id="KIW41384.1"/>
    </source>
</evidence>
<dbReference type="Pfam" id="PF01569">
    <property type="entry name" value="PAP2"/>
    <property type="match status" value="1"/>
</dbReference>
<feature type="region of interest" description="Disordered" evidence="6">
    <location>
        <begin position="316"/>
        <end position="343"/>
    </location>
</feature>
<comment type="subcellular location">
    <subcellularLocation>
        <location evidence="1">Membrane</location>
        <topology evidence="1">Multi-pass membrane protein</topology>
    </subcellularLocation>
</comment>
<dbReference type="OrthoDB" id="4153866at2759"/>
<dbReference type="SUPFAM" id="SSF51695">
    <property type="entry name" value="PLC-like phosphodiesterases"/>
    <property type="match status" value="1"/>
</dbReference>
<dbReference type="CDD" id="cd03390">
    <property type="entry name" value="PAP2_containing_1_like"/>
    <property type="match status" value="1"/>
</dbReference>
<evidence type="ECO:0000256" key="2">
    <source>
        <dbReference type="ARBA" id="ARBA00008816"/>
    </source>
</evidence>
<feature type="region of interest" description="Disordered" evidence="6">
    <location>
        <begin position="603"/>
        <end position="628"/>
    </location>
</feature>
<feature type="transmembrane region" description="Helical" evidence="7">
    <location>
        <begin position="20"/>
        <end position="41"/>
    </location>
</feature>
<gene>
    <name evidence="9" type="ORF">PV06_06947</name>
</gene>
<feature type="transmembrane region" description="Helical" evidence="7">
    <location>
        <begin position="71"/>
        <end position="90"/>
    </location>
</feature>
<accession>A0A0D2E0Q5</accession>
<evidence type="ECO:0000256" key="6">
    <source>
        <dbReference type="SAM" id="MobiDB-lite"/>
    </source>
</evidence>
<dbReference type="InterPro" id="IPR036938">
    <property type="entry name" value="PAP2/HPO_sf"/>
</dbReference>
<dbReference type="GO" id="GO:0006644">
    <property type="term" value="P:phospholipid metabolic process"/>
    <property type="evidence" value="ECO:0007669"/>
    <property type="project" value="InterPro"/>
</dbReference>
<dbReference type="InterPro" id="IPR000326">
    <property type="entry name" value="PAP2/HPO"/>
</dbReference>
<sequence length="732" mass="82456">MKRSWASWVATVPRLWHPSYALDYLGFLLLVVALFSIRLSLEPVQQMFRLDDRSIQYPFTRFERVSSKENTLLAGAAPLVLLVLWAVTARPGVHKAHVTILGLFFSVYLTVLITDIIKKAIGRPRPDLIARCQPKRGTPTDTFVTVAVCTQPDLHFLLDGWQSFPSAHSSWAFSGLGYLSLFLAGQLHIFRPRPTLTSILLFLAPLMCAALVAMSRIADYRHDVYDVSCGSLIGFVVAYTTYRRDYRPLTHPGCDTPYPRLSEYSLIWETASQSGALEPGLESEDTQDIELFEASHINNDHARGCDDMELGHFSDNIPKDDALRTPDGPSRRPLKLMSSKDSSAPRRFSRKNIWIGRHVVSRFRRLLIRGAKDFSPLKVILMLLGVLQALSSLNNLLEAVFPDGLDLISGPFKPPLRLEDGSLERLTARVQPIMCHSHNDYFRAEPLYQAIRAGCTSVEADLWHVDGELYVAHTMPAIRQDRTLKSLYLEQLQDILDHQNRVPPFIGSASAEIHGVFAAHPEQSLILLMDFKNDPTLMWHRLSADIAPLRERNYLTFFNGTTVVPGPVTLVVSGNAPFDHVVANSTYRDIFYDAPLGLMSPLSLPETPSPPSTNVDQHRRNISSAPGNPDMYSSANSYFASVSFVRSIGYPWHSSLSKLQLERLRQQIHGAHARGLKVRYWGIPAWPVGVRNYIWRVLVREGVDYLSADNIDAVTKENWGPRKGGWGKKWWQ</sequence>
<dbReference type="InterPro" id="IPR017946">
    <property type="entry name" value="PLC-like_Pdiesterase_TIM-brl"/>
</dbReference>